<organism evidence="1">
    <name type="scientific">marine sediment metagenome</name>
    <dbReference type="NCBI Taxonomy" id="412755"/>
    <lineage>
        <taxon>unclassified sequences</taxon>
        <taxon>metagenomes</taxon>
        <taxon>ecological metagenomes</taxon>
    </lineage>
</organism>
<gene>
    <name evidence="1" type="ORF">LCGC14_2296340</name>
</gene>
<dbReference type="AlphaFoldDB" id="A0A0F9F2A2"/>
<protein>
    <submittedName>
        <fullName evidence="1">Uncharacterized protein</fullName>
    </submittedName>
</protein>
<evidence type="ECO:0000313" key="1">
    <source>
        <dbReference type="EMBL" id="KKL51355.1"/>
    </source>
</evidence>
<accession>A0A0F9F2A2</accession>
<name>A0A0F9F2A2_9ZZZZ</name>
<sequence length="98" mass="10873">MLDFDDGQLSIEVLPKKANGCYTTILRAEVGVGGNEICRISLDKVIVKPYGVTCEYYLKVETMNKGGTVESYDKVLSFESLADALTEYAQQLQLWGEV</sequence>
<reference evidence="1" key="1">
    <citation type="journal article" date="2015" name="Nature">
        <title>Complex archaea that bridge the gap between prokaryotes and eukaryotes.</title>
        <authorList>
            <person name="Spang A."/>
            <person name="Saw J.H."/>
            <person name="Jorgensen S.L."/>
            <person name="Zaremba-Niedzwiedzka K."/>
            <person name="Martijn J."/>
            <person name="Lind A.E."/>
            <person name="van Eijk R."/>
            <person name="Schleper C."/>
            <person name="Guy L."/>
            <person name="Ettema T.J."/>
        </authorList>
    </citation>
    <scope>NUCLEOTIDE SEQUENCE</scope>
</reference>
<proteinExistence type="predicted"/>
<comment type="caution">
    <text evidence="1">The sequence shown here is derived from an EMBL/GenBank/DDBJ whole genome shotgun (WGS) entry which is preliminary data.</text>
</comment>
<dbReference type="EMBL" id="LAZR01032279">
    <property type="protein sequence ID" value="KKL51355.1"/>
    <property type="molecule type" value="Genomic_DNA"/>
</dbReference>